<dbReference type="EMBL" id="KN881096">
    <property type="protein sequence ID" value="KIY61020.1"/>
    <property type="molecule type" value="Genomic_DNA"/>
</dbReference>
<feature type="region of interest" description="Disordered" evidence="1">
    <location>
        <begin position="1"/>
        <end position="36"/>
    </location>
</feature>
<evidence type="ECO:0000313" key="2">
    <source>
        <dbReference type="EMBL" id="KIY61020.1"/>
    </source>
</evidence>
<gene>
    <name evidence="2" type="ORF">CYLTODRAFT_460205</name>
</gene>
<keyword evidence="3" id="KW-1185">Reference proteome</keyword>
<feature type="region of interest" description="Disordered" evidence="1">
    <location>
        <begin position="91"/>
        <end position="156"/>
    </location>
</feature>
<organism evidence="2 3">
    <name type="scientific">Cylindrobasidium torrendii FP15055 ss-10</name>
    <dbReference type="NCBI Taxonomy" id="1314674"/>
    <lineage>
        <taxon>Eukaryota</taxon>
        <taxon>Fungi</taxon>
        <taxon>Dikarya</taxon>
        <taxon>Basidiomycota</taxon>
        <taxon>Agaricomycotina</taxon>
        <taxon>Agaricomycetes</taxon>
        <taxon>Agaricomycetidae</taxon>
        <taxon>Agaricales</taxon>
        <taxon>Marasmiineae</taxon>
        <taxon>Physalacriaceae</taxon>
        <taxon>Cylindrobasidium</taxon>
    </lineage>
</organism>
<sequence>MPQMSSTRVQRAEHDGSTRSWSTPLKGIFRAGKKEPTPPVAMASLVRSTTPLSIYGQSPPLSQASLRMTPLPARNRRISQSPIRSLFDAVCSRPSTPLRPPSTPPGAERAALQSRRDPKLQSRSTLSLETQRAPLPNHVYGSPSRQSESHETPRRLTVDIQPSFRATDLDLNARLHSAPASPTSASTDLVHQYPFAKTNLKGKGKAVFQSEPELLQSYVNRWLQPRKDSDQTSEMTLLATPTSPQVQERARDVPGKLYDSEPYKLAPVLRQWPCESDARLEWDHGLDRYMCIPTHDILETPAAMGERQLTRMVIILPTYDVGLPADRIIINASNLTAIDVLRVIFSHYRQPIPAEDVARIPEFFKSRGFRQAYEKRLQSMNDRKREEAHIRKSLSFLGHRR</sequence>
<accession>A0A0D7ASM2</accession>
<protein>
    <submittedName>
        <fullName evidence="2">Uncharacterized protein</fullName>
    </submittedName>
</protein>
<proteinExistence type="predicted"/>
<name>A0A0D7ASM2_9AGAR</name>
<dbReference type="AlphaFoldDB" id="A0A0D7ASM2"/>
<dbReference type="Proteomes" id="UP000054007">
    <property type="component" value="Unassembled WGS sequence"/>
</dbReference>
<evidence type="ECO:0000256" key="1">
    <source>
        <dbReference type="SAM" id="MobiDB-lite"/>
    </source>
</evidence>
<feature type="compositionally biased region" description="Polar residues" evidence="1">
    <location>
        <begin position="121"/>
        <end position="130"/>
    </location>
</feature>
<reference evidence="2 3" key="1">
    <citation type="journal article" date="2015" name="Fungal Genet. Biol.">
        <title>Evolution of novel wood decay mechanisms in Agaricales revealed by the genome sequences of Fistulina hepatica and Cylindrobasidium torrendii.</title>
        <authorList>
            <person name="Floudas D."/>
            <person name="Held B.W."/>
            <person name="Riley R."/>
            <person name="Nagy L.G."/>
            <person name="Koehler G."/>
            <person name="Ransdell A.S."/>
            <person name="Younus H."/>
            <person name="Chow J."/>
            <person name="Chiniquy J."/>
            <person name="Lipzen A."/>
            <person name="Tritt A."/>
            <person name="Sun H."/>
            <person name="Haridas S."/>
            <person name="LaButti K."/>
            <person name="Ohm R.A."/>
            <person name="Kues U."/>
            <person name="Blanchette R.A."/>
            <person name="Grigoriev I.V."/>
            <person name="Minto R.E."/>
            <person name="Hibbett D.S."/>
        </authorList>
    </citation>
    <scope>NUCLEOTIDE SEQUENCE [LARGE SCALE GENOMIC DNA]</scope>
    <source>
        <strain evidence="2 3">FP15055 ss-10</strain>
    </source>
</reference>
<evidence type="ECO:0000313" key="3">
    <source>
        <dbReference type="Proteomes" id="UP000054007"/>
    </source>
</evidence>
<feature type="compositionally biased region" description="Basic and acidic residues" evidence="1">
    <location>
        <begin position="147"/>
        <end position="156"/>
    </location>
</feature>